<feature type="region of interest" description="Disordered" evidence="3">
    <location>
        <begin position="44"/>
        <end position="68"/>
    </location>
</feature>
<dbReference type="PANTHER" id="PTHR46423">
    <property type="entry name" value="RNA POLYMERASE II-ASSOCIATED PROTEIN 3"/>
    <property type="match status" value="1"/>
</dbReference>
<dbReference type="OrthoDB" id="629492at2759"/>
<feature type="region of interest" description="Disordered" evidence="3">
    <location>
        <begin position="586"/>
        <end position="627"/>
    </location>
</feature>
<feature type="region of interest" description="Disordered" evidence="3">
    <location>
        <begin position="1"/>
        <end position="26"/>
    </location>
</feature>
<feature type="repeat" description="TPR" evidence="2">
    <location>
        <begin position="431"/>
        <end position="464"/>
    </location>
</feature>
<dbReference type="GeneID" id="37047135"/>
<keyword evidence="5" id="KW-1185">Reference proteome</keyword>
<reference evidence="4 5" key="1">
    <citation type="journal article" date="2018" name="Mol. Biol. Evol.">
        <title>Broad Genomic Sampling Reveals a Smut Pathogenic Ancestry of the Fungal Clade Ustilaginomycotina.</title>
        <authorList>
            <person name="Kijpornyongpan T."/>
            <person name="Mondo S.J."/>
            <person name="Barry K."/>
            <person name="Sandor L."/>
            <person name="Lee J."/>
            <person name="Lipzen A."/>
            <person name="Pangilinan J."/>
            <person name="LaButti K."/>
            <person name="Hainaut M."/>
            <person name="Henrissat B."/>
            <person name="Grigoriev I.V."/>
            <person name="Spatafora J.W."/>
            <person name="Aime M.C."/>
        </authorList>
    </citation>
    <scope>NUCLEOTIDE SEQUENCE [LARGE SCALE GENOMIC DNA]</scope>
    <source>
        <strain evidence="4 5">MCA 4198</strain>
    </source>
</reference>
<dbReference type="InterPro" id="IPR051966">
    <property type="entry name" value="RPAP3"/>
</dbReference>
<feature type="compositionally biased region" description="Basic residues" evidence="3">
    <location>
        <begin position="1"/>
        <end position="12"/>
    </location>
</feature>
<feature type="compositionally biased region" description="Polar residues" evidence="3">
    <location>
        <begin position="591"/>
        <end position="601"/>
    </location>
</feature>
<feature type="compositionally biased region" description="Polar residues" evidence="3">
    <location>
        <begin position="13"/>
        <end position="23"/>
    </location>
</feature>
<dbReference type="SMART" id="SM00028">
    <property type="entry name" value="TPR"/>
    <property type="match status" value="3"/>
</dbReference>
<dbReference type="EMBL" id="KZ819638">
    <property type="protein sequence ID" value="PWN88277.1"/>
    <property type="molecule type" value="Genomic_DNA"/>
</dbReference>
<evidence type="ECO:0000313" key="5">
    <source>
        <dbReference type="Proteomes" id="UP000245768"/>
    </source>
</evidence>
<dbReference type="AlphaFoldDB" id="A0A316YFT6"/>
<proteinExistence type="predicted"/>
<dbReference type="InParanoid" id="A0A316YFT6"/>
<dbReference type="InterPro" id="IPR011990">
    <property type="entry name" value="TPR-like_helical_dom_sf"/>
</dbReference>
<dbReference type="InterPro" id="IPR019734">
    <property type="entry name" value="TPR_rpt"/>
</dbReference>
<keyword evidence="1 2" id="KW-0802">TPR repeat</keyword>
<organism evidence="4 5">
    <name type="scientific">Acaromyces ingoldii</name>
    <dbReference type="NCBI Taxonomy" id="215250"/>
    <lineage>
        <taxon>Eukaryota</taxon>
        <taxon>Fungi</taxon>
        <taxon>Dikarya</taxon>
        <taxon>Basidiomycota</taxon>
        <taxon>Ustilaginomycotina</taxon>
        <taxon>Exobasidiomycetes</taxon>
        <taxon>Exobasidiales</taxon>
        <taxon>Cryptobasidiaceae</taxon>
        <taxon>Acaromyces</taxon>
    </lineage>
</organism>
<accession>A0A316YFT6</accession>
<evidence type="ECO:0000256" key="1">
    <source>
        <dbReference type="ARBA" id="ARBA00022803"/>
    </source>
</evidence>
<dbReference type="RefSeq" id="XP_025375475.1">
    <property type="nucleotide sequence ID" value="XM_025525219.1"/>
</dbReference>
<dbReference type="PROSITE" id="PS50005">
    <property type="entry name" value="TPR"/>
    <property type="match status" value="1"/>
</dbReference>
<protein>
    <submittedName>
        <fullName evidence="4">Uncharacterized protein</fullName>
    </submittedName>
</protein>
<feature type="compositionally biased region" description="Low complexity" evidence="3">
    <location>
        <begin position="606"/>
        <end position="623"/>
    </location>
</feature>
<dbReference type="Proteomes" id="UP000245768">
    <property type="component" value="Unassembled WGS sequence"/>
</dbReference>
<dbReference type="Gene3D" id="1.25.40.10">
    <property type="entry name" value="Tetratricopeptide repeat domain"/>
    <property type="match status" value="1"/>
</dbReference>
<evidence type="ECO:0000256" key="2">
    <source>
        <dbReference type="PROSITE-ProRule" id="PRU00339"/>
    </source>
</evidence>
<evidence type="ECO:0000313" key="4">
    <source>
        <dbReference type="EMBL" id="PWN88277.1"/>
    </source>
</evidence>
<gene>
    <name evidence="4" type="ORF">FA10DRAFT_303258</name>
</gene>
<dbReference type="STRING" id="215250.A0A316YFT6"/>
<dbReference type="PANTHER" id="PTHR46423:SF1">
    <property type="entry name" value="RNA POLYMERASE II-ASSOCIATED PROTEIN 3"/>
    <property type="match status" value="1"/>
</dbReference>
<dbReference type="SUPFAM" id="SSF48452">
    <property type="entry name" value="TPR-like"/>
    <property type="match status" value="1"/>
</dbReference>
<name>A0A316YFT6_9BASI</name>
<dbReference type="GO" id="GO:0101031">
    <property type="term" value="C:protein folding chaperone complex"/>
    <property type="evidence" value="ECO:0007669"/>
    <property type="project" value="TreeGrafter"/>
</dbReference>
<sequence length="685" mass="75116">MARGKAKLKKGQRASSKATTQPLKSAKAAAASAAAATVDLTSTTKGTAHHATHPTRADSLSDASASPRNYHRGLGEISDVFSNAYDSGYGSHEGDGFSENCDHRDLDAEKMKKVAGLLSDLFTSSFRLAVPSLFRGMIQNLQDQVLLDKLMGFLDDGFEPTLIRNMALDDSTREGIKMQIKLACDDELPDVVLKLSTEDCFDLACDLAVRHGRDLQTWGPPCACSFSSCLSCLEKLVVSVRNTPPVPPAAVRPIDGQQLVLAIEETLNSEDASDSEAGPIRSLVTKGSDVATMPWVKVMEEAWTSMAQILWKTADQIDPLSIPKVKDAYEALTKLDGLDLWYTIVTRELEATCHLHGGDLSTDAHSLDKTRILRPEKTGKLASLASGRGGILALSTQYDRMKKENMKLRAERGLSVDEVDEVGIFYRKSLARAIREQGNSAFARHEFQEAAEHYTRAMGYDSEEPVFPLNRAACLVKLARFQEAEKDCSMAIELDKTNHKAWFRRGVSRAGQGKVGMARKDFEEVLRMQRNDAGAFDELRGLSMQFLEEAHRKTAKDSPAKGKVKFKELPTREEMAGKAKEIVNDEDMAVTESQTSATTETRMMRSDSQISTNSNGSSSSFSSAKADREGGLVESNLQASLKAYEEVLSQTSFALAFSMVVRQRTGFNVHVPIPAWIRPPSSHSS</sequence>
<evidence type="ECO:0000256" key="3">
    <source>
        <dbReference type="SAM" id="MobiDB-lite"/>
    </source>
</evidence>